<organism evidence="12 13">
    <name type="scientific">Parabacteroides chartae</name>
    <dbReference type="NCBI Taxonomy" id="1037355"/>
    <lineage>
        <taxon>Bacteria</taxon>
        <taxon>Pseudomonadati</taxon>
        <taxon>Bacteroidota</taxon>
        <taxon>Bacteroidia</taxon>
        <taxon>Bacteroidales</taxon>
        <taxon>Tannerellaceae</taxon>
        <taxon>Parabacteroides</taxon>
    </lineage>
</organism>
<dbReference type="Proteomes" id="UP000190852">
    <property type="component" value="Unassembled WGS sequence"/>
</dbReference>
<keyword evidence="4 11" id="KW-0812">Transmembrane</keyword>
<evidence type="ECO:0000313" key="13">
    <source>
        <dbReference type="Proteomes" id="UP000190852"/>
    </source>
</evidence>
<evidence type="ECO:0000256" key="2">
    <source>
        <dbReference type="ARBA" id="ARBA00022475"/>
    </source>
</evidence>
<evidence type="ECO:0000256" key="8">
    <source>
        <dbReference type="ARBA" id="ARBA00022989"/>
    </source>
</evidence>
<evidence type="ECO:0000256" key="6">
    <source>
        <dbReference type="ARBA" id="ARBA00022840"/>
    </source>
</evidence>
<reference evidence="13" key="1">
    <citation type="submission" date="2017-02" db="EMBL/GenBank/DDBJ databases">
        <authorList>
            <person name="Varghese N."/>
            <person name="Submissions S."/>
        </authorList>
    </citation>
    <scope>NUCLEOTIDE SEQUENCE [LARGE SCALE GENOMIC DNA]</scope>
    <source>
        <strain evidence="13">DSM 24967</strain>
    </source>
</reference>
<keyword evidence="9 11" id="KW-0406">Ion transport</keyword>
<dbReference type="GO" id="GO:0005524">
    <property type="term" value="F:ATP binding"/>
    <property type="evidence" value="ECO:0007669"/>
    <property type="project" value="UniProtKB-UniRule"/>
</dbReference>
<keyword evidence="2 11" id="KW-1003">Cell membrane</keyword>
<dbReference type="RefSeq" id="WP_079684085.1">
    <property type="nucleotide sequence ID" value="NZ_FUYQ01000022.1"/>
</dbReference>
<dbReference type="PIRSF" id="PIRSF001296">
    <property type="entry name" value="K_ATPase_KdpC"/>
    <property type="match status" value="1"/>
</dbReference>
<accession>A0A1T5DX56</accession>
<dbReference type="PANTHER" id="PTHR30042">
    <property type="entry name" value="POTASSIUM-TRANSPORTING ATPASE C CHAIN"/>
    <property type="match status" value="1"/>
</dbReference>
<evidence type="ECO:0000256" key="4">
    <source>
        <dbReference type="ARBA" id="ARBA00022692"/>
    </source>
</evidence>
<evidence type="ECO:0000256" key="11">
    <source>
        <dbReference type="HAMAP-Rule" id="MF_00276"/>
    </source>
</evidence>
<keyword evidence="1 11" id="KW-0813">Transport</keyword>
<dbReference type="AlphaFoldDB" id="A0A1T5DX56"/>
<gene>
    <name evidence="11" type="primary">kdpC</name>
    <name evidence="12" type="ORF">SAMN05660349_02667</name>
</gene>
<evidence type="ECO:0000256" key="1">
    <source>
        <dbReference type="ARBA" id="ARBA00022448"/>
    </source>
</evidence>
<dbReference type="PANTHER" id="PTHR30042:SF2">
    <property type="entry name" value="POTASSIUM-TRANSPORTING ATPASE KDPC SUBUNIT"/>
    <property type="match status" value="1"/>
</dbReference>
<dbReference type="HAMAP" id="MF_00276">
    <property type="entry name" value="KdpC"/>
    <property type="match status" value="1"/>
</dbReference>
<keyword evidence="6 11" id="KW-0067">ATP-binding</keyword>
<dbReference type="Pfam" id="PF02669">
    <property type="entry name" value="KdpC"/>
    <property type="match status" value="1"/>
</dbReference>
<keyword evidence="7 11" id="KW-0630">Potassium</keyword>
<sequence length="186" mass="20244">MKTDLIKAFKLTLAFCLLLSVGYIGVLRMFAKLEGPANGSVEMLSVKNREVGAVLVGQEFTRNDLFWGRPSAVDYKADGSGGSNYGSDNSEYLAIVKKRIDKFLMAHPYLKREEVPAELVTASGSGLDPHIPVKAAYVQIERVADARHLSVTSLRALVDELAEKPIGGPSVVNVLKLNVNLIKITE</sequence>
<comment type="similarity">
    <text evidence="11">Belongs to the KdpC family.</text>
</comment>
<feature type="transmembrane region" description="Helical" evidence="11">
    <location>
        <begin position="12"/>
        <end position="31"/>
    </location>
</feature>
<comment type="subunit">
    <text evidence="11">The system is composed of three essential subunits: KdpA, KdpB and KdpC.</text>
</comment>
<evidence type="ECO:0000256" key="5">
    <source>
        <dbReference type="ARBA" id="ARBA00022741"/>
    </source>
</evidence>
<evidence type="ECO:0000256" key="10">
    <source>
        <dbReference type="ARBA" id="ARBA00023136"/>
    </source>
</evidence>
<dbReference type="GO" id="GO:0008556">
    <property type="term" value="F:P-type potassium transmembrane transporter activity"/>
    <property type="evidence" value="ECO:0007669"/>
    <property type="project" value="InterPro"/>
</dbReference>
<name>A0A1T5DX56_9BACT</name>
<evidence type="ECO:0000256" key="9">
    <source>
        <dbReference type="ARBA" id="ARBA00023065"/>
    </source>
</evidence>
<comment type="subcellular location">
    <subcellularLocation>
        <location evidence="11">Cell membrane</location>
        <topology evidence="11">Single-pass membrane protein</topology>
    </subcellularLocation>
</comment>
<keyword evidence="10 11" id="KW-0472">Membrane</keyword>
<proteinExistence type="inferred from homology"/>
<evidence type="ECO:0000256" key="7">
    <source>
        <dbReference type="ARBA" id="ARBA00022958"/>
    </source>
</evidence>
<dbReference type="InterPro" id="IPR003820">
    <property type="entry name" value="KdpC"/>
</dbReference>
<keyword evidence="8 11" id="KW-1133">Transmembrane helix</keyword>
<dbReference type="GO" id="GO:0005886">
    <property type="term" value="C:plasma membrane"/>
    <property type="evidence" value="ECO:0007669"/>
    <property type="project" value="UniProtKB-SubCell"/>
</dbReference>
<dbReference type="EMBL" id="FUYQ01000022">
    <property type="protein sequence ID" value="SKB76237.1"/>
    <property type="molecule type" value="Genomic_DNA"/>
</dbReference>
<keyword evidence="13" id="KW-1185">Reference proteome</keyword>
<keyword evidence="5 11" id="KW-0547">Nucleotide-binding</keyword>
<comment type="function">
    <text evidence="11">Part of the high-affinity ATP-driven potassium transport (or Kdp) system, which catalyzes the hydrolysis of ATP coupled with the electrogenic transport of potassium into the cytoplasm. This subunit acts as a catalytic chaperone that increases the ATP-binding affinity of the ATP-hydrolyzing subunit KdpB by the formation of a transient KdpB/KdpC/ATP ternary complex.</text>
</comment>
<evidence type="ECO:0000313" key="12">
    <source>
        <dbReference type="EMBL" id="SKB76237.1"/>
    </source>
</evidence>
<keyword evidence="3 11" id="KW-0633">Potassium transport</keyword>
<protein>
    <recommendedName>
        <fullName evidence="11">Potassium-transporting ATPase KdpC subunit</fullName>
    </recommendedName>
    <alternativeName>
        <fullName evidence="11">ATP phosphohydrolase [potassium-transporting] C chain</fullName>
    </alternativeName>
    <alternativeName>
        <fullName evidence="11">Potassium-binding and translocating subunit C</fullName>
    </alternativeName>
    <alternativeName>
        <fullName evidence="11">Potassium-translocating ATPase C chain</fullName>
    </alternativeName>
</protein>
<evidence type="ECO:0000256" key="3">
    <source>
        <dbReference type="ARBA" id="ARBA00022538"/>
    </source>
</evidence>